<accession>A0A5N5TBL7</accession>
<keyword evidence="2" id="KW-1185">Reference proteome</keyword>
<name>A0A5N5TBL7_9CRUS</name>
<protein>
    <submittedName>
        <fullName evidence="1">Uncharacterized protein</fullName>
    </submittedName>
</protein>
<proteinExistence type="predicted"/>
<evidence type="ECO:0000313" key="2">
    <source>
        <dbReference type="Proteomes" id="UP000326759"/>
    </source>
</evidence>
<organism evidence="1 2">
    <name type="scientific">Armadillidium nasatum</name>
    <dbReference type="NCBI Taxonomy" id="96803"/>
    <lineage>
        <taxon>Eukaryota</taxon>
        <taxon>Metazoa</taxon>
        <taxon>Ecdysozoa</taxon>
        <taxon>Arthropoda</taxon>
        <taxon>Crustacea</taxon>
        <taxon>Multicrustacea</taxon>
        <taxon>Malacostraca</taxon>
        <taxon>Eumalacostraca</taxon>
        <taxon>Peracarida</taxon>
        <taxon>Isopoda</taxon>
        <taxon>Oniscidea</taxon>
        <taxon>Crinocheta</taxon>
        <taxon>Armadillidiidae</taxon>
        <taxon>Armadillidium</taxon>
    </lineage>
</organism>
<dbReference type="Proteomes" id="UP000326759">
    <property type="component" value="Unassembled WGS sequence"/>
</dbReference>
<dbReference type="AlphaFoldDB" id="A0A5N5TBL7"/>
<comment type="caution">
    <text evidence="1">The sequence shown here is derived from an EMBL/GenBank/DDBJ whole genome shotgun (WGS) entry which is preliminary data.</text>
</comment>
<reference evidence="1 2" key="1">
    <citation type="journal article" date="2019" name="PLoS Biol.">
        <title>Sex chromosomes control vertical transmission of feminizing Wolbachia symbionts in an isopod.</title>
        <authorList>
            <person name="Becking T."/>
            <person name="Chebbi M.A."/>
            <person name="Giraud I."/>
            <person name="Moumen B."/>
            <person name="Laverre T."/>
            <person name="Caubet Y."/>
            <person name="Peccoud J."/>
            <person name="Gilbert C."/>
            <person name="Cordaux R."/>
        </authorList>
    </citation>
    <scope>NUCLEOTIDE SEQUENCE [LARGE SCALE GENOMIC DNA]</scope>
    <source>
        <strain evidence="1">ANa2</strain>
        <tissue evidence="1">Whole body excluding digestive tract and cuticle</tissue>
    </source>
</reference>
<sequence>MIEDQRQLFTKVFEKWSKLKEIFAIFKKPTLGQFIDSEISLNSVIKDDSFITEILENEEISKNNTQFYDNKNNFSVKFSIRKALFNAKNLEEELCDESVGAEIHQNHLLLNCLCHLPYEEVKNFFLVLGRNLDFNKIYQKGEELNLMERKYEWTEKEERIFSKLKGSLLKLSPLRSLSKVFLALKNVLKNLENPKMILKDSGWTSDQVQRLLGYLIELGKEKNFRDFIFIFLDDKILFEETKGQVSEAF</sequence>
<gene>
    <name evidence="1" type="ORF">Anas_10202</name>
</gene>
<dbReference type="EMBL" id="SEYY01004253">
    <property type="protein sequence ID" value="KAB7503892.1"/>
    <property type="molecule type" value="Genomic_DNA"/>
</dbReference>
<evidence type="ECO:0000313" key="1">
    <source>
        <dbReference type="EMBL" id="KAB7503892.1"/>
    </source>
</evidence>